<dbReference type="GO" id="GO:0030288">
    <property type="term" value="C:outer membrane-bounded periplasmic space"/>
    <property type="evidence" value="ECO:0007669"/>
    <property type="project" value="TreeGrafter"/>
</dbReference>
<feature type="region of interest" description="Disordered" evidence="4">
    <location>
        <begin position="142"/>
        <end position="164"/>
    </location>
</feature>
<dbReference type="AlphaFoldDB" id="A0A2K2H8W7"/>
<protein>
    <submittedName>
        <fullName evidence="7">Lipopolysaccharide transport periplasmic protein LptA</fullName>
    </submittedName>
</protein>
<dbReference type="InterPro" id="IPR005653">
    <property type="entry name" value="OstA-like_N"/>
</dbReference>
<evidence type="ECO:0000256" key="5">
    <source>
        <dbReference type="SAM" id="SignalP"/>
    </source>
</evidence>
<dbReference type="Gene3D" id="2.60.450.10">
    <property type="entry name" value="Lipopolysaccharide (LPS) transport protein A like domain"/>
    <property type="match status" value="1"/>
</dbReference>
<keyword evidence="1" id="KW-0813">Transport</keyword>
<dbReference type="PANTHER" id="PTHR36504">
    <property type="entry name" value="LIPOPOLYSACCHARIDE EXPORT SYSTEM PROTEIN LPTA"/>
    <property type="match status" value="1"/>
</dbReference>
<evidence type="ECO:0000256" key="2">
    <source>
        <dbReference type="ARBA" id="ARBA00022729"/>
    </source>
</evidence>
<dbReference type="Proteomes" id="UP000236340">
    <property type="component" value="Unassembled WGS sequence"/>
</dbReference>
<dbReference type="OrthoDB" id="9782597at2"/>
<dbReference type="InterPro" id="IPR014340">
    <property type="entry name" value="LptA"/>
</dbReference>
<dbReference type="InterPro" id="IPR052037">
    <property type="entry name" value="LPS_export_LptA"/>
</dbReference>
<evidence type="ECO:0000313" key="7">
    <source>
        <dbReference type="EMBL" id="PNU19762.1"/>
    </source>
</evidence>
<dbReference type="GO" id="GO:0001530">
    <property type="term" value="F:lipopolysaccharide binding"/>
    <property type="evidence" value="ECO:0007669"/>
    <property type="project" value="InterPro"/>
</dbReference>
<organism evidence="7 8">
    <name type="scientific">Geothermobacter hydrogeniphilus</name>
    <dbReference type="NCBI Taxonomy" id="1969733"/>
    <lineage>
        <taxon>Bacteria</taxon>
        <taxon>Pseudomonadati</taxon>
        <taxon>Thermodesulfobacteriota</taxon>
        <taxon>Desulfuromonadia</taxon>
        <taxon>Desulfuromonadales</taxon>
        <taxon>Geothermobacteraceae</taxon>
        <taxon>Geothermobacter</taxon>
    </lineage>
</organism>
<reference evidence="7 8" key="1">
    <citation type="journal article" date="2018" name="Genome Announc.">
        <title>Genome Sequence of Geothermobacter sp. HR-1 Iron Reducer from the Loihi Seamount.</title>
        <authorList>
            <person name="Smith H."/>
            <person name="Abuyen K."/>
            <person name="Tremblay J."/>
            <person name="Savalia P."/>
            <person name="Perez-Rodriguez I."/>
            <person name="Emerson D."/>
            <person name="Tully B."/>
            <person name="Amend J."/>
        </authorList>
    </citation>
    <scope>NUCLEOTIDE SEQUENCE [LARGE SCALE GENOMIC DNA]</scope>
    <source>
        <strain evidence="7 8">HR-1</strain>
    </source>
</reference>
<dbReference type="Pfam" id="PF03968">
    <property type="entry name" value="LptD_N"/>
    <property type="match status" value="1"/>
</dbReference>
<dbReference type="GO" id="GO:0017089">
    <property type="term" value="F:glycolipid transfer activity"/>
    <property type="evidence" value="ECO:0007669"/>
    <property type="project" value="TreeGrafter"/>
</dbReference>
<proteinExistence type="predicted"/>
<dbReference type="EMBL" id="PPFX01000023">
    <property type="protein sequence ID" value="PNU19762.1"/>
    <property type="molecule type" value="Genomic_DNA"/>
</dbReference>
<evidence type="ECO:0000256" key="3">
    <source>
        <dbReference type="ARBA" id="ARBA00022764"/>
    </source>
</evidence>
<name>A0A2K2H8W7_9BACT</name>
<dbReference type="GO" id="GO:0015920">
    <property type="term" value="P:lipopolysaccharide transport"/>
    <property type="evidence" value="ECO:0007669"/>
    <property type="project" value="InterPro"/>
</dbReference>
<evidence type="ECO:0000259" key="6">
    <source>
        <dbReference type="Pfam" id="PF03968"/>
    </source>
</evidence>
<keyword evidence="3" id="KW-0574">Periplasm</keyword>
<gene>
    <name evidence="7" type="primary">lptA</name>
    <name evidence="7" type="ORF">C2E25_10630</name>
</gene>
<comment type="caution">
    <text evidence="7">The sequence shown here is derived from an EMBL/GenBank/DDBJ whole genome shotgun (WGS) entry which is preliminary data.</text>
</comment>
<keyword evidence="2 5" id="KW-0732">Signal</keyword>
<sequence length="164" mass="17783">MKTYLLLIFLCLFSGAVRAASVAPGDAPLEITSRQLEADDAAGTVTFIGDVEARQADLVIHAGRLTVYYRGEARQVERIEAEQDVRVVQGQRVATGQHALYQRSSGKLVLTGNPRINDGADQVSGDKITVYLNDNRSVVDSRGEGRVKATFHPRGKQSDADAAR</sequence>
<evidence type="ECO:0000256" key="1">
    <source>
        <dbReference type="ARBA" id="ARBA00022448"/>
    </source>
</evidence>
<dbReference type="GO" id="GO:0009279">
    <property type="term" value="C:cell outer membrane"/>
    <property type="evidence" value="ECO:0007669"/>
    <property type="project" value="TreeGrafter"/>
</dbReference>
<accession>A0A2K2H8W7</accession>
<dbReference type="NCBIfam" id="TIGR03002">
    <property type="entry name" value="outer_YhbN_LptA"/>
    <property type="match status" value="1"/>
</dbReference>
<feature type="signal peptide" evidence="5">
    <location>
        <begin position="1"/>
        <end position="19"/>
    </location>
</feature>
<dbReference type="PANTHER" id="PTHR36504:SF1">
    <property type="entry name" value="LIPOPOLYSACCHARIDE EXPORT SYSTEM PROTEIN LPTA"/>
    <property type="match status" value="1"/>
</dbReference>
<feature type="chain" id="PRO_5014446626" evidence="5">
    <location>
        <begin position="20"/>
        <end position="164"/>
    </location>
</feature>
<dbReference type="RefSeq" id="WP_103115724.1">
    <property type="nucleotide sequence ID" value="NZ_PPFX01000023.1"/>
</dbReference>
<evidence type="ECO:0000256" key="4">
    <source>
        <dbReference type="SAM" id="MobiDB-lite"/>
    </source>
</evidence>
<evidence type="ECO:0000313" key="8">
    <source>
        <dbReference type="Proteomes" id="UP000236340"/>
    </source>
</evidence>
<feature type="domain" description="Organic solvent tolerance-like N-terminal" evidence="6">
    <location>
        <begin position="30"/>
        <end position="134"/>
    </location>
</feature>